<dbReference type="InterPro" id="IPR007358">
    <property type="entry name" value="Nucleoid_associated_NdpA"/>
</dbReference>
<dbReference type="GO" id="GO:0043590">
    <property type="term" value="C:bacterial nucleoid"/>
    <property type="evidence" value="ECO:0007669"/>
    <property type="project" value="TreeGrafter"/>
</dbReference>
<dbReference type="GO" id="GO:0003727">
    <property type="term" value="F:single-stranded RNA binding"/>
    <property type="evidence" value="ECO:0007669"/>
    <property type="project" value="TreeGrafter"/>
</dbReference>
<evidence type="ECO:0000256" key="2">
    <source>
        <dbReference type="ARBA" id="ARBA00009035"/>
    </source>
</evidence>
<organism evidence="4">
    <name type="scientific">Salmonella enterica I</name>
    <dbReference type="NCBI Taxonomy" id="59201"/>
    <lineage>
        <taxon>Bacteria</taxon>
        <taxon>Pseudomonadati</taxon>
        <taxon>Pseudomonadota</taxon>
        <taxon>Gammaproteobacteria</taxon>
        <taxon>Enterobacterales</taxon>
        <taxon>Enterobacteriaceae</taxon>
        <taxon>Salmonella</taxon>
    </lineage>
</organism>
<protein>
    <submittedName>
        <fullName evidence="4">Nucleoid-associated protein</fullName>
    </submittedName>
</protein>
<gene>
    <name evidence="4" type="ORF">DSF98_18325</name>
</gene>
<dbReference type="PANTHER" id="PTHR38772">
    <property type="match status" value="1"/>
</dbReference>
<dbReference type="GO" id="GO:0003690">
    <property type="term" value="F:double-stranded DNA binding"/>
    <property type="evidence" value="ECO:0007669"/>
    <property type="project" value="TreeGrafter"/>
</dbReference>
<comment type="subcellular location">
    <subcellularLocation>
        <location evidence="1">Cytoplasm</location>
        <location evidence="1">Nucleoid</location>
    </subcellularLocation>
</comment>
<dbReference type="EMBL" id="AAACIV010000018">
    <property type="protein sequence ID" value="EAA7254625.1"/>
    <property type="molecule type" value="Genomic_DNA"/>
</dbReference>
<proteinExistence type="inferred from homology"/>
<dbReference type="Pfam" id="PF04245">
    <property type="entry name" value="NA37"/>
    <property type="match status" value="1"/>
</dbReference>
<evidence type="ECO:0000256" key="1">
    <source>
        <dbReference type="ARBA" id="ARBA00004453"/>
    </source>
</evidence>
<keyword evidence="3" id="KW-0963">Cytoplasm</keyword>
<sequence>MEIKQVIVHELIKEAKKDFDYSKPYQLRSTPLDKTNQIVIKLIQDISSLYGTKGNSAHYGVFKEDKTEQGPVPSSFEEYYQLEDNVTEKFVPFSIEVMKQLVKKAKEEPWSSGGFIVFCDYITNNNRFFLIAMIKKKNGVTISNKLEPEEMIHLDLSKIHQAARINFSLYQQYKTSDESEKIDLSYLSFVSKGVGQSTSAYFIAAIGCDKSLAAAKATKKLPTVAKQFFNKKPELKACANRFKYDVITYLDTQAAKNLSARLSDIEVIAARHMTNLDESTKECYIHELMLFLNSENVRIPTEFVISKRALKEVKNITFKTDEIGFDFDKSLLGVTADDDVWYDEATGRLSFTNLPAEFKAKLSAVVKENLKLRDSRKEND</sequence>
<accession>A0A3V2NXJ5</accession>
<dbReference type="AlphaFoldDB" id="A0A3V2NXJ5"/>
<comment type="caution">
    <text evidence="4">The sequence shown here is derived from an EMBL/GenBank/DDBJ whole genome shotgun (WGS) entry which is preliminary data.</text>
</comment>
<dbReference type="Proteomes" id="UP000839682">
    <property type="component" value="Unassembled WGS sequence"/>
</dbReference>
<evidence type="ECO:0000256" key="3">
    <source>
        <dbReference type="ARBA" id="ARBA00022490"/>
    </source>
</evidence>
<reference evidence="4" key="1">
    <citation type="submission" date="2018-07" db="EMBL/GenBank/DDBJ databases">
        <authorList>
            <person name="Ashton P.M."/>
            <person name="Dallman T."/>
            <person name="Nair S."/>
            <person name="De Pinna E."/>
            <person name="Peters T."/>
            <person name="Grant K."/>
        </authorList>
    </citation>
    <scope>NUCLEOTIDE SEQUENCE [LARGE SCALE GENOMIC DNA]</scope>
    <source>
        <strain evidence="4">440016</strain>
    </source>
</reference>
<evidence type="ECO:0000313" key="4">
    <source>
        <dbReference type="EMBL" id="EAA7254625.1"/>
    </source>
</evidence>
<name>A0A3V2NXJ5_SALET</name>
<comment type="similarity">
    <text evidence="2">Belongs to the YejK family.</text>
</comment>
<dbReference type="PANTHER" id="PTHR38772:SF1">
    <property type="entry name" value="NUCLEOID-ASSOCIATED PROTEIN YEJK"/>
    <property type="match status" value="1"/>
</dbReference>